<comment type="caution">
    <text evidence="2">The sequence shown here is derived from an EMBL/GenBank/DDBJ whole genome shotgun (WGS) entry which is preliminary data.</text>
</comment>
<dbReference type="EMBL" id="SPUM01000036">
    <property type="protein sequence ID" value="TFW33789.1"/>
    <property type="molecule type" value="Genomic_DNA"/>
</dbReference>
<dbReference type="Gene3D" id="3.90.1150.200">
    <property type="match status" value="1"/>
</dbReference>
<organism evidence="2 3">
    <name type="scientific">Massilia horti</name>
    <dbReference type="NCBI Taxonomy" id="2562153"/>
    <lineage>
        <taxon>Bacteria</taxon>
        <taxon>Pseudomonadati</taxon>
        <taxon>Pseudomonadota</taxon>
        <taxon>Betaproteobacteria</taxon>
        <taxon>Burkholderiales</taxon>
        <taxon>Oxalobacteraceae</taxon>
        <taxon>Telluria group</taxon>
        <taxon>Massilia</taxon>
    </lineage>
</organism>
<evidence type="ECO:0000313" key="2">
    <source>
        <dbReference type="EMBL" id="TFW33789.1"/>
    </source>
</evidence>
<evidence type="ECO:0000313" key="3">
    <source>
        <dbReference type="Proteomes" id="UP000297258"/>
    </source>
</evidence>
<gene>
    <name evidence="2" type="ORF">E4O92_05525</name>
</gene>
<feature type="domain" description="YdhG-like" evidence="1">
    <location>
        <begin position="27"/>
        <end position="131"/>
    </location>
</feature>
<dbReference type="Proteomes" id="UP000297258">
    <property type="component" value="Unassembled WGS sequence"/>
</dbReference>
<evidence type="ECO:0000259" key="1">
    <source>
        <dbReference type="Pfam" id="PF08818"/>
    </source>
</evidence>
<dbReference type="OrthoDB" id="9811812at2"/>
<accession>A0A4Y9T2T1</accession>
<reference evidence="2 3" key="1">
    <citation type="submission" date="2019-03" db="EMBL/GenBank/DDBJ databases">
        <title>Draft genome of Massilia hortus sp. nov., a novel bacterial species of the Oxalobacteraceae family.</title>
        <authorList>
            <person name="Peta V."/>
            <person name="Raths R."/>
            <person name="Bucking H."/>
        </authorList>
    </citation>
    <scope>NUCLEOTIDE SEQUENCE [LARGE SCALE GENOMIC DNA]</scope>
    <source>
        <strain evidence="2 3">ONC3</strain>
    </source>
</reference>
<protein>
    <submittedName>
        <fullName evidence="2">DUF1801 domain-containing protein</fullName>
    </submittedName>
</protein>
<dbReference type="RefSeq" id="WP_135188756.1">
    <property type="nucleotide sequence ID" value="NZ_SPUM01000036.1"/>
</dbReference>
<keyword evidence="3" id="KW-1185">Reference proteome</keyword>
<dbReference type="SUPFAM" id="SSF159888">
    <property type="entry name" value="YdhG-like"/>
    <property type="match status" value="1"/>
</dbReference>
<dbReference type="InterPro" id="IPR014922">
    <property type="entry name" value="YdhG-like"/>
</dbReference>
<sequence>MSQGKSTAGKGSARVEAFLDQLDHPHKPAIVALRQLILSLDPRIGEDIKWNGPSFLLDDHFATFKLHPPTAVQLVLHRGARPAPQQKRFDIPDPEGLLKWAASDRCVLTLRDFDELDSRQAAIATILSAWIGQL</sequence>
<proteinExistence type="predicted"/>
<dbReference type="Pfam" id="PF08818">
    <property type="entry name" value="DUF1801"/>
    <property type="match status" value="1"/>
</dbReference>
<dbReference type="AlphaFoldDB" id="A0A4Y9T2T1"/>
<name>A0A4Y9T2T1_9BURK</name>